<dbReference type="PANTHER" id="PTHR11669">
    <property type="entry name" value="REPLICATION FACTOR C / DNA POLYMERASE III GAMMA-TAU SUBUNIT"/>
    <property type="match status" value="1"/>
</dbReference>
<dbReference type="NCBIfam" id="TIGR02397">
    <property type="entry name" value="dnaX_nterm"/>
    <property type="match status" value="1"/>
</dbReference>
<dbReference type="RefSeq" id="WP_136012223.1">
    <property type="nucleotide sequence ID" value="NZ_SRYE01000002.1"/>
</dbReference>
<keyword evidence="5" id="KW-0235">DNA replication</keyword>
<dbReference type="InterPro" id="IPR050238">
    <property type="entry name" value="DNA_Rep/Repair_Clamp_Loader"/>
</dbReference>
<feature type="compositionally biased region" description="Low complexity" evidence="12">
    <location>
        <begin position="626"/>
        <end position="641"/>
    </location>
</feature>
<keyword evidence="6" id="KW-0479">Metal-binding</keyword>
<comment type="catalytic activity">
    <reaction evidence="11">
        <text>DNA(n) + a 2'-deoxyribonucleoside 5'-triphosphate = DNA(n+1) + diphosphate</text>
        <dbReference type="Rhea" id="RHEA:22508"/>
        <dbReference type="Rhea" id="RHEA-COMP:17339"/>
        <dbReference type="Rhea" id="RHEA-COMP:17340"/>
        <dbReference type="ChEBI" id="CHEBI:33019"/>
        <dbReference type="ChEBI" id="CHEBI:61560"/>
        <dbReference type="ChEBI" id="CHEBI:173112"/>
        <dbReference type="EC" id="2.7.7.7"/>
    </reaction>
</comment>
<feature type="compositionally biased region" description="Low complexity" evidence="12">
    <location>
        <begin position="386"/>
        <end position="401"/>
    </location>
</feature>
<evidence type="ECO:0000313" key="14">
    <source>
        <dbReference type="EMBL" id="TGY62494.1"/>
    </source>
</evidence>
<dbReference type="CDD" id="cd18137">
    <property type="entry name" value="HLD_clamp_pol_III_gamma_tau"/>
    <property type="match status" value="1"/>
</dbReference>
<dbReference type="InterPro" id="IPR027417">
    <property type="entry name" value="P-loop_NTPase"/>
</dbReference>
<dbReference type="PRINTS" id="PR00300">
    <property type="entry name" value="CLPPROTEASEA"/>
</dbReference>
<evidence type="ECO:0000256" key="11">
    <source>
        <dbReference type="ARBA" id="ARBA00049244"/>
    </source>
</evidence>
<protein>
    <recommendedName>
        <fullName evidence="2">DNA-directed DNA polymerase</fullName>
        <ecNumber evidence="2">2.7.7.7</ecNumber>
    </recommendedName>
</protein>
<feature type="compositionally biased region" description="Low complexity" evidence="12">
    <location>
        <begin position="595"/>
        <end position="612"/>
    </location>
</feature>
<keyword evidence="15" id="KW-1185">Reference proteome</keyword>
<feature type="region of interest" description="Disordered" evidence="12">
    <location>
        <begin position="593"/>
        <end position="782"/>
    </location>
</feature>
<evidence type="ECO:0000256" key="12">
    <source>
        <dbReference type="SAM" id="MobiDB-lite"/>
    </source>
</evidence>
<dbReference type="GO" id="GO:0046872">
    <property type="term" value="F:metal ion binding"/>
    <property type="evidence" value="ECO:0007669"/>
    <property type="project" value="UniProtKB-KW"/>
</dbReference>
<keyword evidence="7" id="KW-0547">Nucleotide-binding</keyword>
<feature type="compositionally biased region" description="Low complexity" evidence="12">
    <location>
        <begin position="727"/>
        <end position="737"/>
    </location>
</feature>
<dbReference type="Gene3D" id="1.10.8.60">
    <property type="match status" value="1"/>
</dbReference>
<name>A0A4S2F5F5_9ACTN</name>
<dbReference type="AlphaFoldDB" id="A0A4S2F5F5"/>
<dbReference type="OrthoDB" id="9810148at2"/>
<dbReference type="EMBL" id="SRYE01000002">
    <property type="protein sequence ID" value="TGY62494.1"/>
    <property type="molecule type" value="Genomic_DNA"/>
</dbReference>
<dbReference type="InterPro" id="IPR022754">
    <property type="entry name" value="DNA_pol_III_gamma-3"/>
</dbReference>
<keyword evidence="8" id="KW-0862">Zinc</keyword>
<evidence type="ECO:0000256" key="10">
    <source>
        <dbReference type="ARBA" id="ARBA00022932"/>
    </source>
</evidence>
<dbReference type="InterPro" id="IPR045085">
    <property type="entry name" value="HLD_clamp_pol_III_gamma_tau"/>
</dbReference>
<dbReference type="InterPro" id="IPR001270">
    <property type="entry name" value="ClpA/B"/>
</dbReference>
<dbReference type="Pfam" id="PF22608">
    <property type="entry name" value="DNAX_ATPase_lid"/>
    <property type="match status" value="1"/>
</dbReference>
<dbReference type="Gene3D" id="3.40.50.300">
    <property type="entry name" value="P-loop containing nucleotide triphosphate hydrolases"/>
    <property type="match status" value="1"/>
</dbReference>
<evidence type="ECO:0000256" key="6">
    <source>
        <dbReference type="ARBA" id="ARBA00022723"/>
    </source>
</evidence>
<dbReference type="Pfam" id="PF12169">
    <property type="entry name" value="DNA_pol3_gamma3"/>
    <property type="match status" value="1"/>
</dbReference>
<evidence type="ECO:0000313" key="15">
    <source>
        <dbReference type="Proteomes" id="UP000310263"/>
    </source>
</evidence>
<comment type="caution">
    <text evidence="14">The sequence shown here is derived from an EMBL/GenBank/DDBJ whole genome shotgun (WGS) entry which is preliminary data.</text>
</comment>
<dbReference type="SUPFAM" id="SSF52540">
    <property type="entry name" value="P-loop containing nucleoside triphosphate hydrolases"/>
    <property type="match status" value="1"/>
</dbReference>
<dbReference type="InterPro" id="IPR012763">
    <property type="entry name" value="DNA_pol_III_sug/sutau_N"/>
</dbReference>
<comment type="similarity">
    <text evidence="1">Belongs to the DnaX/STICHEL family.</text>
</comment>
<evidence type="ECO:0000256" key="4">
    <source>
        <dbReference type="ARBA" id="ARBA00022695"/>
    </source>
</evidence>
<evidence type="ECO:0000256" key="2">
    <source>
        <dbReference type="ARBA" id="ARBA00012417"/>
    </source>
</evidence>
<feature type="compositionally biased region" description="Pro residues" evidence="12">
    <location>
        <begin position="468"/>
        <end position="482"/>
    </location>
</feature>
<feature type="compositionally biased region" description="Low complexity" evidence="12">
    <location>
        <begin position="483"/>
        <end position="509"/>
    </location>
</feature>
<dbReference type="FunFam" id="3.40.50.300:FF:000014">
    <property type="entry name" value="DNA polymerase III subunit gamma/tau"/>
    <property type="match status" value="1"/>
</dbReference>
<feature type="domain" description="AAA+ ATPase" evidence="13">
    <location>
        <begin position="35"/>
        <end position="181"/>
    </location>
</feature>
<dbReference type="CDD" id="cd00009">
    <property type="entry name" value="AAA"/>
    <property type="match status" value="1"/>
</dbReference>
<feature type="region of interest" description="Disordered" evidence="12">
    <location>
        <begin position="386"/>
        <end position="509"/>
    </location>
</feature>
<feature type="compositionally biased region" description="Pro residues" evidence="12">
    <location>
        <begin position="427"/>
        <end position="439"/>
    </location>
</feature>
<dbReference type="Proteomes" id="UP000310263">
    <property type="component" value="Unassembled WGS sequence"/>
</dbReference>
<sequence length="814" mass="84120">MESLYRAYRPQKFSQVVGQKPVVETLERGIQENRLGHAYLFCGPRGTGKTTMARILSKALLCEQGEGQLPDGTCETCQAIAEGNHPDVHELDAASRTGVDAVRDEIINRVDFAPTKGKYKVYIIDEVHMLTKAAFNALLKTLEEPPSHVVFILCTTDPQMIPATILSRVQRFDFHSITNAEIQDHLAFVSEQEGFTAEPEALAMIARHARGGMRDALSSLEQLSVFGNGSITVDAARSLFGMADESRLNLVCAALQSGDVPALFKLVAQAAADGEEMLQFASGLESHMRDLYVTAIAGDVPELVSATGDEYSQLASQAAAFGSPQRILNLLMALGDLVLDLRRAPDPRLTCEVALIRMARPQDDATLSALAARVEALEQALASGVPAPASSTSSAAPVSPAMPQTLPASGAPRAEKLTPSLHASPTAPAPQPQPAPQPAIQPRSAVQPKPAAQPQATAPSQPVQPASGPQPAPSPQPAPTAEPQPASAVQPAPQPTAATQSAAAPTPASAANADLEAAWQKVLIELKKAIPAAHALIAASHPLSDDGQTLEILLPATSGFALGILSRADIKPTIDAQVQSVLGRRSVRFGTEGQAASVPAAKPAPAAAKPAPVSTPAPQPAPTQVSAAAPLPVPAAAKPAPASAPPTAPSLTPAPSGSPAASAASMTPPWEEAPSRQPEPAPAPESYPDDMPPYDDYVPAESYEDFGSFEPTQEPQAPSTPAPGPVSAPAAPVAQPAVTPPAPAEIAPIEAVQGASVAPEPSAASASPIEPDAPAAVMPEGLSAEEQRVFQVVEAAFGSEVRVLPADPTNPLSQ</sequence>
<keyword evidence="4 14" id="KW-0548">Nucleotidyltransferase</keyword>
<dbReference type="GO" id="GO:0003887">
    <property type="term" value="F:DNA-directed DNA polymerase activity"/>
    <property type="evidence" value="ECO:0007669"/>
    <property type="project" value="UniProtKB-KW"/>
</dbReference>
<feature type="compositionally biased region" description="Low complexity" evidence="12">
    <location>
        <begin position="744"/>
        <end position="776"/>
    </location>
</feature>
<feature type="compositionally biased region" description="Low complexity" evidence="12">
    <location>
        <begin position="440"/>
        <end position="467"/>
    </location>
</feature>
<reference evidence="14 15" key="1">
    <citation type="submission" date="2019-04" db="EMBL/GenBank/DDBJ databases">
        <title>Microbes associate with the intestines of laboratory mice.</title>
        <authorList>
            <person name="Navarre W."/>
            <person name="Wong E."/>
            <person name="Huang K."/>
            <person name="Tropini C."/>
            <person name="Ng K."/>
            <person name="Yu B."/>
        </authorList>
    </citation>
    <scope>NUCLEOTIDE SEQUENCE [LARGE SCALE GENOMIC DNA]</scope>
    <source>
        <strain evidence="14 15">NM07_P-09</strain>
    </source>
</reference>
<feature type="compositionally biased region" description="Low complexity" evidence="12">
    <location>
        <begin position="649"/>
        <end position="669"/>
    </location>
</feature>
<dbReference type="InterPro" id="IPR003593">
    <property type="entry name" value="AAA+_ATPase"/>
</dbReference>
<evidence type="ECO:0000256" key="1">
    <source>
        <dbReference type="ARBA" id="ARBA00006360"/>
    </source>
</evidence>
<dbReference type="GO" id="GO:0009360">
    <property type="term" value="C:DNA polymerase III complex"/>
    <property type="evidence" value="ECO:0007669"/>
    <property type="project" value="InterPro"/>
</dbReference>
<dbReference type="PANTHER" id="PTHR11669:SF0">
    <property type="entry name" value="PROTEIN STICHEL-LIKE 2"/>
    <property type="match status" value="1"/>
</dbReference>
<dbReference type="EC" id="2.7.7.7" evidence="2"/>
<dbReference type="Gene3D" id="1.20.272.10">
    <property type="match status" value="1"/>
</dbReference>
<dbReference type="InterPro" id="IPR008921">
    <property type="entry name" value="DNA_pol3_clamp-load_cplx_C"/>
</dbReference>
<accession>A0A4S2F5F5</accession>
<dbReference type="NCBIfam" id="NF004046">
    <property type="entry name" value="PRK05563.1"/>
    <property type="match status" value="1"/>
</dbReference>
<dbReference type="SUPFAM" id="SSF48019">
    <property type="entry name" value="post-AAA+ oligomerization domain-like"/>
    <property type="match status" value="1"/>
</dbReference>
<dbReference type="GO" id="GO:0003677">
    <property type="term" value="F:DNA binding"/>
    <property type="evidence" value="ECO:0007669"/>
    <property type="project" value="InterPro"/>
</dbReference>
<evidence type="ECO:0000256" key="5">
    <source>
        <dbReference type="ARBA" id="ARBA00022705"/>
    </source>
</evidence>
<evidence type="ECO:0000256" key="9">
    <source>
        <dbReference type="ARBA" id="ARBA00022840"/>
    </source>
</evidence>
<proteinExistence type="inferred from homology"/>
<organism evidence="14 15">
    <name type="scientific">Muricaecibacterium torontonense</name>
    <dbReference type="NCBI Taxonomy" id="3032871"/>
    <lineage>
        <taxon>Bacteria</taxon>
        <taxon>Bacillati</taxon>
        <taxon>Actinomycetota</taxon>
        <taxon>Coriobacteriia</taxon>
        <taxon>Coriobacteriales</taxon>
        <taxon>Atopobiaceae</taxon>
        <taxon>Muricaecibacterium</taxon>
    </lineage>
</organism>
<dbReference type="GO" id="GO:0006261">
    <property type="term" value="P:DNA-templated DNA replication"/>
    <property type="evidence" value="ECO:0007669"/>
    <property type="project" value="TreeGrafter"/>
</dbReference>
<dbReference type="SMART" id="SM00382">
    <property type="entry name" value="AAA"/>
    <property type="match status" value="1"/>
</dbReference>
<keyword evidence="10" id="KW-0239">DNA-directed DNA polymerase</keyword>
<gene>
    <name evidence="14" type="primary">dnaX</name>
    <name evidence="14" type="ORF">E5334_03460</name>
</gene>
<evidence type="ECO:0000256" key="3">
    <source>
        <dbReference type="ARBA" id="ARBA00022679"/>
    </source>
</evidence>
<dbReference type="Pfam" id="PF13177">
    <property type="entry name" value="DNA_pol3_delta2"/>
    <property type="match status" value="1"/>
</dbReference>
<keyword evidence="9" id="KW-0067">ATP-binding</keyword>
<evidence type="ECO:0000259" key="13">
    <source>
        <dbReference type="SMART" id="SM00382"/>
    </source>
</evidence>
<dbReference type="GO" id="GO:0005524">
    <property type="term" value="F:ATP binding"/>
    <property type="evidence" value="ECO:0007669"/>
    <property type="project" value="UniProtKB-KW"/>
</dbReference>
<evidence type="ECO:0000256" key="7">
    <source>
        <dbReference type="ARBA" id="ARBA00022741"/>
    </source>
</evidence>
<evidence type="ECO:0000256" key="8">
    <source>
        <dbReference type="ARBA" id="ARBA00022833"/>
    </source>
</evidence>
<dbReference type="FunFam" id="1.10.8.60:FF:000013">
    <property type="entry name" value="DNA polymerase III subunit gamma/tau"/>
    <property type="match status" value="1"/>
</dbReference>
<keyword evidence="3 14" id="KW-0808">Transferase</keyword>